<evidence type="ECO:0000313" key="9">
    <source>
        <dbReference type="EMBL" id="KAF2198561.1"/>
    </source>
</evidence>
<evidence type="ECO:0000256" key="2">
    <source>
        <dbReference type="ARBA" id="ARBA00022692"/>
    </source>
</evidence>
<dbReference type="InterPro" id="IPR052337">
    <property type="entry name" value="SAT4-like"/>
</dbReference>
<feature type="transmembrane region" description="Helical" evidence="7">
    <location>
        <begin position="6"/>
        <end position="29"/>
    </location>
</feature>
<dbReference type="OrthoDB" id="3934549at2759"/>
<dbReference type="PANTHER" id="PTHR33048:SF124">
    <property type="entry name" value="INTEGRAL MEMBRANE PROTEIN"/>
    <property type="match status" value="1"/>
</dbReference>
<evidence type="ECO:0000256" key="4">
    <source>
        <dbReference type="ARBA" id="ARBA00023136"/>
    </source>
</evidence>
<dbReference type="GO" id="GO:0016020">
    <property type="term" value="C:membrane"/>
    <property type="evidence" value="ECO:0007669"/>
    <property type="project" value="UniProtKB-SubCell"/>
</dbReference>
<dbReference type="InterPro" id="IPR049326">
    <property type="entry name" value="Rhodopsin_dom_fungi"/>
</dbReference>
<accession>A0A9P4MPS7</accession>
<name>A0A9P4MPS7_9PLEO</name>
<evidence type="ECO:0000259" key="8">
    <source>
        <dbReference type="Pfam" id="PF20684"/>
    </source>
</evidence>
<feature type="region of interest" description="Disordered" evidence="6">
    <location>
        <begin position="284"/>
        <end position="355"/>
    </location>
</feature>
<keyword evidence="2 7" id="KW-0812">Transmembrane</keyword>
<evidence type="ECO:0000256" key="3">
    <source>
        <dbReference type="ARBA" id="ARBA00022989"/>
    </source>
</evidence>
<proteinExistence type="inferred from homology"/>
<comment type="caution">
    <text evidence="9">The sequence shown here is derived from an EMBL/GenBank/DDBJ whole genome shotgun (WGS) entry which is preliminary data.</text>
</comment>
<keyword evidence="3 7" id="KW-1133">Transmembrane helix</keyword>
<organism evidence="9 10">
    <name type="scientific">Delitschia confertaspora ATCC 74209</name>
    <dbReference type="NCBI Taxonomy" id="1513339"/>
    <lineage>
        <taxon>Eukaryota</taxon>
        <taxon>Fungi</taxon>
        <taxon>Dikarya</taxon>
        <taxon>Ascomycota</taxon>
        <taxon>Pezizomycotina</taxon>
        <taxon>Dothideomycetes</taxon>
        <taxon>Pleosporomycetidae</taxon>
        <taxon>Pleosporales</taxon>
        <taxon>Delitschiaceae</taxon>
        <taxon>Delitschia</taxon>
    </lineage>
</organism>
<feature type="domain" description="Rhodopsin" evidence="8">
    <location>
        <begin position="25"/>
        <end position="276"/>
    </location>
</feature>
<dbReference type="AlphaFoldDB" id="A0A9P4MPS7"/>
<comment type="similarity">
    <text evidence="5">Belongs to the SAT4 family.</text>
</comment>
<dbReference type="EMBL" id="ML994134">
    <property type="protein sequence ID" value="KAF2198561.1"/>
    <property type="molecule type" value="Genomic_DNA"/>
</dbReference>
<comment type="subcellular location">
    <subcellularLocation>
        <location evidence="1">Membrane</location>
        <topology evidence="1">Multi-pass membrane protein</topology>
    </subcellularLocation>
</comment>
<evidence type="ECO:0000256" key="6">
    <source>
        <dbReference type="SAM" id="MobiDB-lite"/>
    </source>
</evidence>
<dbReference type="PANTHER" id="PTHR33048">
    <property type="entry name" value="PTH11-LIKE INTEGRAL MEMBRANE PROTEIN (AFU_ORTHOLOGUE AFUA_5G11245)"/>
    <property type="match status" value="1"/>
</dbReference>
<protein>
    <recommendedName>
        <fullName evidence="8">Rhodopsin domain-containing protein</fullName>
    </recommendedName>
</protein>
<evidence type="ECO:0000313" key="10">
    <source>
        <dbReference type="Proteomes" id="UP000799536"/>
    </source>
</evidence>
<reference evidence="9" key="1">
    <citation type="journal article" date="2020" name="Stud. Mycol.">
        <title>101 Dothideomycetes genomes: a test case for predicting lifestyles and emergence of pathogens.</title>
        <authorList>
            <person name="Haridas S."/>
            <person name="Albert R."/>
            <person name="Binder M."/>
            <person name="Bloem J."/>
            <person name="Labutti K."/>
            <person name="Salamov A."/>
            <person name="Andreopoulos B."/>
            <person name="Baker S."/>
            <person name="Barry K."/>
            <person name="Bills G."/>
            <person name="Bluhm B."/>
            <person name="Cannon C."/>
            <person name="Castanera R."/>
            <person name="Culley D."/>
            <person name="Daum C."/>
            <person name="Ezra D."/>
            <person name="Gonzalez J."/>
            <person name="Henrissat B."/>
            <person name="Kuo A."/>
            <person name="Liang C."/>
            <person name="Lipzen A."/>
            <person name="Lutzoni F."/>
            <person name="Magnuson J."/>
            <person name="Mondo S."/>
            <person name="Nolan M."/>
            <person name="Ohm R."/>
            <person name="Pangilinan J."/>
            <person name="Park H.-J."/>
            <person name="Ramirez L."/>
            <person name="Alfaro M."/>
            <person name="Sun H."/>
            <person name="Tritt A."/>
            <person name="Yoshinaga Y."/>
            <person name="Zwiers L.-H."/>
            <person name="Turgeon B."/>
            <person name="Goodwin S."/>
            <person name="Spatafora J."/>
            <person name="Crous P."/>
            <person name="Grigoriev I."/>
        </authorList>
    </citation>
    <scope>NUCLEOTIDE SEQUENCE</scope>
    <source>
        <strain evidence="9">ATCC 74209</strain>
    </source>
</reference>
<feature type="transmembrane region" description="Helical" evidence="7">
    <location>
        <begin position="174"/>
        <end position="198"/>
    </location>
</feature>
<dbReference type="Proteomes" id="UP000799536">
    <property type="component" value="Unassembled WGS sequence"/>
</dbReference>
<sequence>MAIHGTLAIVVSFTLCGLSTVVIALRFYARHFLVGKLSSPDWFIFFALLVTWTCAVVNLYQIHYMDYPKAFSLDYFIRNVEGGLLAFWIYRIIYLLSLCLIKLSILLFYNYFASTNKAFHRWVRGLMVIVVLASFSMIVASIMMCNPPSDAWSARVFVNGGMGVKDFHCYNPTVMWFFSAGFNLLTDFIIWILPMPFLLNLRSMPLKRRLELVAIFSIGIVAIIASAIRLYIMSLWARDFFEQAKQTGNFLIWGQVEQHAGIISASIPFLRPLVRKIFSPRGERRNQFSPCGRKKLLGKPATPEVPTPEAGTIEEIRRAPIIPSPSPTLNPRSRYHPPPSPMSPLQPHTSLSSVF</sequence>
<feature type="transmembrane region" description="Helical" evidence="7">
    <location>
        <begin position="210"/>
        <end position="232"/>
    </location>
</feature>
<evidence type="ECO:0000256" key="5">
    <source>
        <dbReference type="ARBA" id="ARBA00038359"/>
    </source>
</evidence>
<gene>
    <name evidence="9" type="ORF">GQ43DRAFT_151604</name>
</gene>
<keyword evidence="4 7" id="KW-0472">Membrane</keyword>
<feature type="transmembrane region" description="Helical" evidence="7">
    <location>
        <begin position="41"/>
        <end position="62"/>
    </location>
</feature>
<feature type="transmembrane region" description="Helical" evidence="7">
    <location>
        <begin position="88"/>
        <end position="113"/>
    </location>
</feature>
<dbReference type="Pfam" id="PF20684">
    <property type="entry name" value="Fung_rhodopsin"/>
    <property type="match status" value="1"/>
</dbReference>
<feature type="transmembrane region" description="Helical" evidence="7">
    <location>
        <begin position="125"/>
        <end position="144"/>
    </location>
</feature>
<evidence type="ECO:0000256" key="1">
    <source>
        <dbReference type="ARBA" id="ARBA00004141"/>
    </source>
</evidence>
<keyword evidence="10" id="KW-1185">Reference proteome</keyword>
<evidence type="ECO:0000256" key="7">
    <source>
        <dbReference type="SAM" id="Phobius"/>
    </source>
</evidence>